<dbReference type="SUPFAM" id="SSF46785">
    <property type="entry name" value="Winged helix' DNA-binding domain"/>
    <property type="match status" value="1"/>
</dbReference>
<evidence type="ECO:0000256" key="4">
    <source>
        <dbReference type="ARBA" id="ARBA00023163"/>
    </source>
</evidence>
<dbReference type="STRING" id="360910.BAV0287"/>
<dbReference type="Proteomes" id="UP000001977">
    <property type="component" value="Chromosome"/>
</dbReference>
<dbReference type="KEGG" id="bav:BAV0287"/>
<dbReference type="PROSITE" id="PS50931">
    <property type="entry name" value="HTH_LYSR"/>
    <property type="match status" value="1"/>
</dbReference>
<dbReference type="eggNOG" id="COG0583">
    <property type="taxonomic scope" value="Bacteria"/>
</dbReference>
<evidence type="ECO:0000256" key="3">
    <source>
        <dbReference type="ARBA" id="ARBA00023125"/>
    </source>
</evidence>
<proteinExistence type="inferred from homology"/>
<dbReference type="InterPro" id="IPR000847">
    <property type="entry name" value="LysR_HTH_N"/>
</dbReference>
<keyword evidence="3" id="KW-0238">DNA-binding</keyword>
<dbReference type="GO" id="GO:0003700">
    <property type="term" value="F:DNA-binding transcription factor activity"/>
    <property type="evidence" value="ECO:0007669"/>
    <property type="project" value="InterPro"/>
</dbReference>
<dbReference type="InterPro" id="IPR036388">
    <property type="entry name" value="WH-like_DNA-bd_sf"/>
</dbReference>
<accession>Q2L015</accession>
<dbReference type="PANTHER" id="PTHR30427:SF1">
    <property type="entry name" value="TRANSCRIPTIONAL ACTIVATOR PROTEIN LYSR"/>
    <property type="match status" value="1"/>
</dbReference>
<dbReference type="SUPFAM" id="SSF53850">
    <property type="entry name" value="Periplasmic binding protein-like II"/>
    <property type="match status" value="1"/>
</dbReference>
<name>Q2L015_BORA1</name>
<dbReference type="PRINTS" id="PR00039">
    <property type="entry name" value="HTHLYSR"/>
</dbReference>
<gene>
    <name evidence="6" type="ordered locus">BAV0287</name>
</gene>
<reference evidence="6 7" key="1">
    <citation type="journal article" date="2006" name="J. Bacteriol.">
        <title>Comparison of the genome sequence of the poultry pathogen Bordetella avium with those of B. bronchiseptica, B. pertussis, and B. parapertussis reveals extensive diversity in surface structures associated with host interaction.</title>
        <authorList>
            <person name="Sebaihia M."/>
            <person name="Preston A."/>
            <person name="Maskell D.J."/>
            <person name="Kuzmiak H."/>
            <person name="Connell T.D."/>
            <person name="King N.D."/>
            <person name="Orndorff P.E."/>
            <person name="Miyamoto D.M."/>
            <person name="Thomson N.R."/>
            <person name="Harris D."/>
            <person name="Goble A."/>
            <person name="Lord A."/>
            <person name="Murphy L."/>
            <person name="Quail M.A."/>
            <person name="Rutter S."/>
            <person name="Squares R."/>
            <person name="Squares S."/>
            <person name="Woodward J."/>
            <person name="Parkhill J."/>
            <person name="Temple L.M."/>
        </authorList>
    </citation>
    <scope>NUCLEOTIDE SEQUENCE [LARGE SCALE GENOMIC DNA]</scope>
    <source>
        <strain evidence="6 7">197N</strain>
    </source>
</reference>
<feature type="non-terminal residue" evidence="6">
    <location>
        <position position="1"/>
    </location>
</feature>
<evidence type="ECO:0000256" key="1">
    <source>
        <dbReference type="ARBA" id="ARBA00009437"/>
    </source>
</evidence>
<dbReference type="Gene3D" id="1.10.10.10">
    <property type="entry name" value="Winged helix-like DNA-binding domain superfamily/Winged helix DNA-binding domain"/>
    <property type="match status" value="1"/>
</dbReference>
<dbReference type="CDD" id="cd08415">
    <property type="entry name" value="PBP2_LysR_opines_like"/>
    <property type="match status" value="1"/>
</dbReference>
<dbReference type="Pfam" id="PF03466">
    <property type="entry name" value="LysR_substrate"/>
    <property type="match status" value="1"/>
</dbReference>
<dbReference type="GO" id="GO:0009089">
    <property type="term" value="P:lysine biosynthetic process via diaminopimelate"/>
    <property type="evidence" value="ECO:0007669"/>
    <property type="project" value="TreeGrafter"/>
</dbReference>
<organism evidence="6 7">
    <name type="scientific">Bordetella avium (strain 197N)</name>
    <dbReference type="NCBI Taxonomy" id="360910"/>
    <lineage>
        <taxon>Bacteria</taxon>
        <taxon>Pseudomonadati</taxon>
        <taxon>Pseudomonadota</taxon>
        <taxon>Betaproteobacteria</taxon>
        <taxon>Burkholderiales</taxon>
        <taxon>Alcaligenaceae</taxon>
        <taxon>Bordetella</taxon>
    </lineage>
</organism>
<dbReference type="AlphaFoldDB" id="Q2L015"/>
<dbReference type="GO" id="GO:0043565">
    <property type="term" value="F:sequence-specific DNA binding"/>
    <property type="evidence" value="ECO:0007669"/>
    <property type="project" value="TreeGrafter"/>
</dbReference>
<dbReference type="PANTHER" id="PTHR30427">
    <property type="entry name" value="TRANSCRIPTIONAL ACTIVATOR PROTEIN LYSR"/>
    <property type="match status" value="1"/>
</dbReference>
<dbReference type="InterPro" id="IPR037424">
    <property type="entry name" value="NocR_PBP2"/>
</dbReference>
<comment type="similarity">
    <text evidence="1">Belongs to the LysR transcriptional regulatory family.</text>
</comment>
<dbReference type="EMBL" id="AM167904">
    <property type="protein sequence ID" value="CAJ47892.1"/>
    <property type="molecule type" value="Genomic_DNA"/>
</dbReference>
<feature type="domain" description="HTH lysR-type" evidence="5">
    <location>
        <begin position="7"/>
        <end position="64"/>
    </location>
</feature>
<protein>
    <submittedName>
        <fullName evidence="6">LysR-family transcriptional regulator</fullName>
    </submittedName>
</protein>
<keyword evidence="4" id="KW-0804">Transcription</keyword>
<keyword evidence="7" id="KW-1185">Reference proteome</keyword>
<evidence type="ECO:0000256" key="2">
    <source>
        <dbReference type="ARBA" id="ARBA00023015"/>
    </source>
</evidence>
<dbReference type="GO" id="GO:0010628">
    <property type="term" value="P:positive regulation of gene expression"/>
    <property type="evidence" value="ECO:0007669"/>
    <property type="project" value="TreeGrafter"/>
</dbReference>
<dbReference type="Gene3D" id="3.40.190.290">
    <property type="match status" value="1"/>
</dbReference>
<evidence type="ECO:0000313" key="6">
    <source>
        <dbReference type="EMBL" id="CAJ47892.1"/>
    </source>
</evidence>
<dbReference type="HOGENOM" id="CLU_039613_6_3_4"/>
<evidence type="ECO:0000313" key="7">
    <source>
        <dbReference type="Proteomes" id="UP000001977"/>
    </source>
</evidence>
<dbReference type="Pfam" id="PF00126">
    <property type="entry name" value="HTH_1"/>
    <property type="match status" value="1"/>
</dbReference>
<dbReference type="InterPro" id="IPR036390">
    <property type="entry name" value="WH_DNA-bd_sf"/>
</dbReference>
<dbReference type="InterPro" id="IPR005119">
    <property type="entry name" value="LysR_subst-bd"/>
</dbReference>
<evidence type="ECO:0000259" key="5">
    <source>
        <dbReference type="PROSITE" id="PS50931"/>
    </source>
</evidence>
<keyword evidence="2" id="KW-0805">Transcription regulation</keyword>
<sequence length="308" mass="33676">VHVLNKLNYRQTEMLWAIVMAGSISGAARLLNISQPAVSRMLAHTEKAIGVALFERVRGKLRPTLQVRSLFEEIEKTQRMMQRVNDLADSLAGEGSAILRLVSIPSLAQFLVPRAVARFQQHRPDMLLRLNTTALPLLIGEVLQGEAELGLVVMQAEHPFLVSEQLYVGRMVAAIPKSYPLAARASVSLADLSPHPHILVGTRMPYGMLVQGAFEQAGLPCRMVADVPWSQLACALVSAGVGIAIVDEFTVMPGALPDVVIVPLDENIPLTVSVVYASNREPSLIARQFIQELKGVLDEVFPVRKMPK</sequence>